<evidence type="ECO:0000313" key="2">
    <source>
        <dbReference type="Proteomes" id="UP000199423"/>
    </source>
</evidence>
<dbReference type="STRING" id="51670.SAMN04488557_0367"/>
<dbReference type="Proteomes" id="UP000199423">
    <property type="component" value="Unassembled WGS sequence"/>
</dbReference>
<dbReference type="EMBL" id="FPCH01000001">
    <property type="protein sequence ID" value="SFV26190.1"/>
    <property type="molecule type" value="Genomic_DNA"/>
</dbReference>
<gene>
    <name evidence="1" type="ORF">SAMN04488557_0367</name>
</gene>
<sequence length="107" mass="11889">MRQLVTKWLIDEFQALAKFDAIFFAVEKHSVVPDSLGYPEFHFTYQGTIIEASLEPVDRVAGRSAAKASTAYADWTDGGMRLEDCECHSDCSTKRRAGAPRTFIVAA</sequence>
<name>A0A1I7MUV5_9HYPH</name>
<dbReference type="AlphaFoldDB" id="A0A1I7MUV5"/>
<proteinExistence type="predicted"/>
<protein>
    <submittedName>
        <fullName evidence="1">Uncharacterized protein</fullName>
    </submittedName>
</protein>
<evidence type="ECO:0000313" key="1">
    <source>
        <dbReference type="EMBL" id="SFV26190.1"/>
    </source>
</evidence>
<reference evidence="2" key="1">
    <citation type="submission" date="2016-10" db="EMBL/GenBank/DDBJ databases">
        <authorList>
            <person name="Varghese N."/>
            <person name="Submissions S."/>
        </authorList>
    </citation>
    <scope>NUCLEOTIDE SEQUENCE [LARGE SCALE GENOMIC DNA]</scope>
    <source>
        <strain evidence="2">DSM 1565</strain>
    </source>
</reference>
<organism evidence="1 2">
    <name type="scientific">Hyphomicrobium facile</name>
    <dbReference type="NCBI Taxonomy" id="51670"/>
    <lineage>
        <taxon>Bacteria</taxon>
        <taxon>Pseudomonadati</taxon>
        <taxon>Pseudomonadota</taxon>
        <taxon>Alphaproteobacteria</taxon>
        <taxon>Hyphomicrobiales</taxon>
        <taxon>Hyphomicrobiaceae</taxon>
        <taxon>Hyphomicrobium</taxon>
    </lineage>
</organism>
<accession>A0A1I7MUV5</accession>
<keyword evidence="2" id="KW-1185">Reference proteome</keyword>